<gene>
    <name evidence="2" type="ORF">GCM10009784_08560</name>
</gene>
<dbReference type="InterPro" id="IPR050490">
    <property type="entry name" value="Bact_solute-bd_prot1"/>
</dbReference>
<proteinExistence type="predicted"/>
<keyword evidence="3" id="KW-1185">Reference proteome</keyword>
<dbReference type="Proteomes" id="UP001500974">
    <property type="component" value="Unassembled WGS sequence"/>
</dbReference>
<feature type="chain" id="PRO_5045588792" evidence="1">
    <location>
        <begin position="29"/>
        <end position="434"/>
    </location>
</feature>
<protein>
    <submittedName>
        <fullName evidence="2">Extracellular solute-binding protein</fullName>
    </submittedName>
</protein>
<dbReference type="PANTHER" id="PTHR43649">
    <property type="entry name" value="ARABINOSE-BINDING PROTEIN-RELATED"/>
    <property type="match status" value="1"/>
</dbReference>
<dbReference type="EMBL" id="BAAAON010000001">
    <property type="protein sequence ID" value="GAA2173607.1"/>
    <property type="molecule type" value="Genomic_DNA"/>
</dbReference>
<name>A0ABP5MHW9_9MICC</name>
<keyword evidence="1" id="KW-0732">Signal</keyword>
<feature type="signal peptide" evidence="1">
    <location>
        <begin position="1"/>
        <end position="28"/>
    </location>
</feature>
<dbReference type="RefSeq" id="WP_346027611.1">
    <property type="nucleotide sequence ID" value="NZ_BAAAON010000001.1"/>
</dbReference>
<evidence type="ECO:0000313" key="2">
    <source>
        <dbReference type="EMBL" id="GAA2173607.1"/>
    </source>
</evidence>
<reference evidence="3" key="1">
    <citation type="journal article" date="2019" name="Int. J. Syst. Evol. Microbiol.">
        <title>The Global Catalogue of Microorganisms (GCM) 10K type strain sequencing project: providing services to taxonomists for standard genome sequencing and annotation.</title>
        <authorList>
            <consortium name="The Broad Institute Genomics Platform"/>
            <consortium name="The Broad Institute Genome Sequencing Center for Infectious Disease"/>
            <person name="Wu L."/>
            <person name="Ma J."/>
        </authorList>
    </citation>
    <scope>NUCLEOTIDE SEQUENCE [LARGE SCALE GENOMIC DNA]</scope>
    <source>
        <strain evidence="3">JCM 14917</strain>
    </source>
</reference>
<organism evidence="2 3">
    <name type="scientific">Arthrobacter parietis</name>
    <dbReference type="NCBI Taxonomy" id="271434"/>
    <lineage>
        <taxon>Bacteria</taxon>
        <taxon>Bacillati</taxon>
        <taxon>Actinomycetota</taxon>
        <taxon>Actinomycetes</taxon>
        <taxon>Micrococcales</taxon>
        <taxon>Micrococcaceae</taxon>
        <taxon>Arthrobacter</taxon>
    </lineage>
</organism>
<evidence type="ECO:0000313" key="3">
    <source>
        <dbReference type="Proteomes" id="UP001500974"/>
    </source>
</evidence>
<accession>A0ABP5MHW9</accession>
<dbReference type="Gene3D" id="3.40.190.10">
    <property type="entry name" value="Periplasmic binding protein-like II"/>
    <property type="match status" value="2"/>
</dbReference>
<dbReference type="InterPro" id="IPR006059">
    <property type="entry name" value="SBP"/>
</dbReference>
<dbReference type="Pfam" id="PF13416">
    <property type="entry name" value="SBP_bac_8"/>
    <property type="match status" value="1"/>
</dbReference>
<dbReference type="PROSITE" id="PS51257">
    <property type="entry name" value="PROKAR_LIPOPROTEIN"/>
    <property type="match status" value="1"/>
</dbReference>
<dbReference type="SUPFAM" id="SSF53850">
    <property type="entry name" value="Periplasmic binding protein-like II"/>
    <property type="match status" value="1"/>
</dbReference>
<comment type="caution">
    <text evidence="2">The sequence shown here is derived from an EMBL/GenBank/DDBJ whole genome shotgun (WGS) entry which is preliminary data.</text>
</comment>
<dbReference type="PANTHER" id="PTHR43649:SF11">
    <property type="entry name" value="ABC TRANSPORTER SUBSTRATE-BINDING PROTEIN YESO-RELATED"/>
    <property type="match status" value="1"/>
</dbReference>
<evidence type="ECO:0000256" key="1">
    <source>
        <dbReference type="SAM" id="SignalP"/>
    </source>
</evidence>
<sequence>MKKFSRPARTLTAASLAAVLGLSMGACGNGGSESAGDGNLRFSWWGSDPRHEATQEIIDIYESNNEGVTVAGEFSDFSGYWDKLATTTAGRDAPDVITMDEKYIMEYAGRGALTDLTELENLDLSKFPEAALDLGRYEDGVYGLSTGQNAYSVMVNADLFAEAGVEIPDDSTWTWDDYYELSATISENLGEVAGTDYGALDGDLRIWLRQNGEKLYSEDEPGTVGYSQESLLSWFEHLLHVRDTGGGVSAAQFTEAAAGTFEAENFPTKKTAMGWYWSNQLGALRAATGDDIRILRVPSPSGNAEDNGMYYKASMYWSVSSQSDDQAAAADFVNFLANDPAAAEKMLVDRGVPANPDMAAAIEPKLDESQQTVVSFLEEIEPEVSDSPKPSPIGAGTVQETIVRYVGEVLFDNLTPEEATEQLTAEIEGMISAG</sequence>